<dbReference type="Proteomes" id="UP000189704">
    <property type="component" value="Unplaced"/>
</dbReference>
<protein>
    <submittedName>
        <fullName evidence="2">Uncharacterized protein LOC103255883</fullName>
    </submittedName>
</protein>
<name>A0A1U7TE13_CARSF</name>
<gene>
    <name evidence="2" type="primary">LOC103255883</name>
</gene>
<sequence>MSVLKDAITVVKIRCVSILQVLSCASAKLDTSELMIIHVQSMMSASQISITAMKMLYASTLWVDTTVFASQAIRGMEPLAKHFAEMAVGMEEPALPLMCVPAHKASLDPAVKRKDVWNYPGFHDFTIRFTHLEPIYTGIYDRIKA</sequence>
<dbReference type="KEGG" id="csyr:103255883"/>
<accession>A0A1U7TE13</accession>
<reference evidence="2" key="1">
    <citation type="submission" date="2025-08" db="UniProtKB">
        <authorList>
            <consortium name="RefSeq"/>
        </authorList>
    </citation>
    <scope>IDENTIFICATION</scope>
</reference>
<organism evidence="1 2">
    <name type="scientific">Carlito syrichta</name>
    <name type="common">Philippine tarsier</name>
    <name type="synonym">Tarsius syrichta</name>
    <dbReference type="NCBI Taxonomy" id="1868482"/>
    <lineage>
        <taxon>Eukaryota</taxon>
        <taxon>Metazoa</taxon>
        <taxon>Chordata</taxon>
        <taxon>Craniata</taxon>
        <taxon>Vertebrata</taxon>
        <taxon>Euteleostomi</taxon>
        <taxon>Mammalia</taxon>
        <taxon>Eutheria</taxon>
        <taxon>Euarchontoglires</taxon>
        <taxon>Primates</taxon>
        <taxon>Haplorrhini</taxon>
        <taxon>Tarsiiformes</taxon>
        <taxon>Tarsiidae</taxon>
        <taxon>Carlito</taxon>
    </lineage>
</organism>
<dbReference type="RefSeq" id="XP_008051996.2">
    <property type="nucleotide sequence ID" value="XM_008053805.2"/>
</dbReference>
<dbReference type="GeneID" id="103255883"/>
<evidence type="ECO:0000313" key="1">
    <source>
        <dbReference type="Proteomes" id="UP000189704"/>
    </source>
</evidence>
<keyword evidence="1" id="KW-1185">Reference proteome</keyword>
<evidence type="ECO:0000313" key="2">
    <source>
        <dbReference type="RefSeq" id="XP_008051996.2"/>
    </source>
</evidence>
<dbReference type="AlphaFoldDB" id="A0A1U7TE13"/>
<proteinExistence type="predicted"/>